<name>A0A1I4Z545_9FLAO</name>
<gene>
    <name evidence="2" type="ORF">SAMN05660413_01102</name>
</gene>
<organism evidence="2 3">
    <name type="scientific">Salegentibacter flavus</name>
    <dbReference type="NCBI Taxonomy" id="287099"/>
    <lineage>
        <taxon>Bacteria</taxon>
        <taxon>Pseudomonadati</taxon>
        <taxon>Bacteroidota</taxon>
        <taxon>Flavobacteriia</taxon>
        <taxon>Flavobacteriales</taxon>
        <taxon>Flavobacteriaceae</taxon>
        <taxon>Salegentibacter</taxon>
    </lineage>
</organism>
<evidence type="ECO:0000313" key="3">
    <source>
        <dbReference type="Proteomes" id="UP000199153"/>
    </source>
</evidence>
<protein>
    <submittedName>
        <fullName evidence="2">DinB superfamily protein</fullName>
    </submittedName>
</protein>
<dbReference type="RefSeq" id="WP_093406911.1">
    <property type="nucleotide sequence ID" value="NZ_FOVL01000005.1"/>
</dbReference>
<evidence type="ECO:0000313" key="2">
    <source>
        <dbReference type="EMBL" id="SFN45395.1"/>
    </source>
</evidence>
<sequence length="173" mass="19931">MKVSDLNKEDYHEFYQTYIDKLPGDKTLGSLLKENQEDLREVLSIITPEKLGFSYAAGKWTLAEVLQHMIDVERIFQYRALCIARNDRTSLPGFDHDAYVPESDANRRDLESLKTEFKNVRSSGIDLYMSFSEEMLQRKGMVNNNTTSAGAIGFITIGHTIHHLEHLKEKYLI</sequence>
<accession>A0A1I4Z545</accession>
<dbReference type="SUPFAM" id="SSF109854">
    <property type="entry name" value="DinB/YfiT-like putative metalloenzymes"/>
    <property type="match status" value="1"/>
</dbReference>
<keyword evidence="3" id="KW-1185">Reference proteome</keyword>
<evidence type="ECO:0000259" key="1">
    <source>
        <dbReference type="Pfam" id="PF12867"/>
    </source>
</evidence>
<dbReference type="STRING" id="287099.SAMN05660413_01102"/>
<proteinExistence type="predicted"/>
<dbReference type="AlphaFoldDB" id="A0A1I4Z545"/>
<reference evidence="2 3" key="1">
    <citation type="submission" date="2016-10" db="EMBL/GenBank/DDBJ databases">
        <authorList>
            <person name="de Groot N.N."/>
        </authorList>
    </citation>
    <scope>NUCLEOTIDE SEQUENCE [LARGE SCALE GENOMIC DNA]</scope>
    <source>
        <strain evidence="2 3">DSM 17794</strain>
    </source>
</reference>
<dbReference type="Gene3D" id="1.20.120.450">
    <property type="entry name" value="dinb family like domain"/>
    <property type="match status" value="1"/>
</dbReference>
<dbReference type="Proteomes" id="UP000199153">
    <property type="component" value="Unassembled WGS sequence"/>
</dbReference>
<dbReference type="OrthoDB" id="9793216at2"/>
<dbReference type="InterPro" id="IPR024775">
    <property type="entry name" value="DinB-like"/>
</dbReference>
<dbReference type="Pfam" id="PF12867">
    <property type="entry name" value="DinB_2"/>
    <property type="match status" value="1"/>
</dbReference>
<dbReference type="EMBL" id="FOVL01000005">
    <property type="protein sequence ID" value="SFN45395.1"/>
    <property type="molecule type" value="Genomic_DNA"/>
</dbReference>
<dbReference type="InterPro" id="IPR034660">
    <property type="entry name" value="DinB/YfiT-like"/>
</dbReference>
<feature type="domain" description="DinB-like" evidence="1">
    <location>
        <begin position="32"/>
        <end position="166"/>
    </location>
</feature>